<dbReference type="Pfam" id="PF02424">
    <property type="entry name" value="ApbE"/>
    <property type="match status" value="1"/>
</dbReference>
<evidence type="ECO:0000256" key="8">
    <source>
        <dbReference type="ARBA" id="ARBA00022842"/>
    </source>
</evidence>
<keyword evidence="14" id="KW-1185">Reference proteome</keyword>
<keyword evidence="4 11" id="KW-0285">Flavoprotein</keyword>
<protein>
    <recommendedName>
        <fullName evidence="3 11">FAD:protein FMN transferase</fullName>
        <ecNumber evidence="2 11">2.7.1.180</ecNumber>
    </recommendedName>
    <alternativeName>
        <fullName evidence="9 11">Flavin transferase</fullName>
    </alternativeName>
</protein>
<dbReference type="SUPFAM" id="SSF143631">
    <property type="entry name" value="ApbE-like"/>
    <property type="match status" value="1"/>
</dbReference>
<sequence>MGPLFKLSARSDHFCGRFEAMASPCELLIETDNVDRARLLMQKAVKETRRIEHKFSRYRQDNLWYRVNQSRGKPVAIDEETYQLLQFANTCYRLSEGLFDITSGVLRRAWRFDGSDHLPSAQHIEALMPLIGWRRIQFDTESIIVPEGMELDLGGIGKEYAVDRVAALCLKQAPGLSVVVNFGGDVQVTCPRKTGQPWHIGIESPDRENEAHAVLQIQHGGLATSGDARKYLLKDGIRYGHILNPLTGYPVEGAPRSITVATAHCTQAGLLATLAMLQGLQAETFLKQQQVSFWVSR</sequence>
<dbReference type="GO" id="GO:0016740">
    <property type="term" value="F:transferase activity"/>
    <property type="evidence" value="ECO:0007669"/>
    <property type="project" value="UniProtKB-UniRule"/>
</dbReference>
<dbReference type="EMBL" id="CP029347">
    <property type="protein sequence ID" value="AWL13336.1"/>
    <property type="molecule type" value="Genomic_DNA"/>
</dbReference>
<evidence type="ECO:0000256" key="6">
    <source>
        <dbReference type="ARBA" id="ARBA00022723"/>
    </source>
</evidence>
<evidence type="ECO:0000256" key="3">
    <source>
        <dbReference type="ARBA" id="ARBA00016337"/>
    </source>
</evidence>
<keyword evidence="6 11" id="KW-0479">Metal-binding</keyword>
<organism evidence="13 14">
    <name type="scientific">Saliniradius amylolyticus</name>
    <dbReference type="NCBI Taxonomy" id="2183582"/>
    <lineage>
        <taxon>Bacteria</taxon>
        <taxon>Pseudomonadati</taxon>
        <taxon>Pseudomonadota</taxon>
        <taxon>Gammaproteobacteria</taxon>
        <taxon>Alteromonadales</taxon>
        <taxon>Alteromonadaceae</taxon>
        <taxon>Saliniradius</taxon>
    </lineage>
</organism>
<evidence type="ECO:0000256" key="9">
    <source>
        <dbReference type="ARBA" id="ARBA00031306"/>
    </source>
</evidence>
<dbReference type="GO" id="GO:0046872">
    <property type="term" value="F:metal ion binding"/>
    <property type="evidence" value="ECO:0007669"/>
    <property type="project" value="UniProtKB-UniRule"/>
</dbReference>
<name>A0A2S2E6P6_9ALTE</name>
<dbReference type="PIRSF" id="PIRSF006268">
    <property type="entry name" value="ApbE"/>
    <property type="match status" value="1"/>
</dbReference>
<dbReference type="PANTHER" id="PTHR30040">
    <property type="entry name" value="THIAMINE BIOSYNTHESIS LIPOPROTEIN APBE"/>
    <property type="match status" value="1"/>
</dbReference>
<reference evidence="13 14" key="1">
    <citation type="submission" date="2018-05" db="EMBL/GenBank/DDBJ databases">
        <title>Salinimonas sp. HMF8227 Genome sequencing and assembly.</title>
        <authorList>
            <person name="Kang H."/>
            <person name="Kang J."/>
            <person name="Cha I."/>
            <person name="Kim H."/>
            <person name="Joh K."/>
        </authorList>
    </citation>
    <scope>NUCLEOTIDE SEQUENCE [LARGE SCALE GENOMIC DNA]</scope>
    <source>
        <strain evidence="13 14">HMF8227</strain>
    </source>
</reference>
<evidence type="ECO:0000256" key="2">
    <source>
        <dbReference type="ARBA" id="ARBA00011955"/>
    </source>
</evidence>
<evidence type="ECO:0000256" key="11">
    <source>
        <dbReference type="PIRNR" id="PIRNR006268"/>
    </source>
</evidence>
<keyword evidence="5 11" id="KW-0808">Transferase</keyword>
<gene>
    <name evidence="13" type="ORF">HMF8227_02888</name>
</gene>
<evidence type="ECO:0000256" key="5">
    <source>
        <dbReference type="ARBA" id="ARBA00022679"/>
    </source>
</evidence>
<evidence type="ECO:0000313" key="13">
    <source>
        <dbReference type="EMBL" id="AWL13336.1"/>
    </source>
</evidence>
<evidence type="ECO:0000256" key="1">
    <source>
        <dbReference type="ARBA" id="ARBA00008282"/>
    </source>
</evidence>
<dbReference type="Gene3D" id="3.10.520.10">
    <property type="entry name" value="ApbE-like domains"/>
    <property type="match status" value="1"/>
</dbReference>
<evidence type="ECO:0000256" key="10">
    <source>
        <dbReference type="ARBA" id="ARBA00048540"/>
    </source>
</evidence>
<dbReference type="KEGG" id="salh:HMF8227_02888"/>
<dbReference type="AlphaFoldDB" id="A0A2S2E6P6"/>
<keyword evidence="7 11" id="KW-0274">FAD</keyword>
<dbReference type="RefSeq" id="WP_239421322.1">
    <property type="nucleotide sequence ID" value="NZ_CP029347.1"/>
</dbReference>
<dbReference type="EC" id="2.7.1.180" evidence="2 11"/>
<dbReference type="PANTHER" id="PTHR30040:SF2">
    <property type="entry name" value="FAD:PROTEIN FMN TRANSFERASE"/>
    <property type="match status" value="1"/>
</dbReference>
<comment type="catalytic activity">
    <reaction evidence="10 11">
        <text>L-threonyl-[protein] + FAD = FMN-L-threonyl-[protein] + AMP + H(+)</text>
        <dbReference type="Rhea" id="RHEA:36847"/>
        <dbReference type="Rhea" id="RHEA-COMP:11060"/>
        <dbReference type="Rhea" id="RHEA-COMP:11061"/>
        <dbReference type="ChEBI" id="CHEBI:15378"/>
        <dbReference type="ChEBI" id="CHEBI:30013"/>
        <dbReference type="ChEBI" id="CHEBI:57692"/>
        <dbReference type="ChEBI" id="CHEBI:74257"/>
        <dbReference type="ChEBI" id="CHEBI:456215"/>
        <dbReference type="EC" id="2.7.1.180"/>
    </reaction>
</comment>
<accession>A0A2S2E6P6</accession>
<keyword evidence="8 11" id="KW-0460">Magnesium</keyword>
<evidence type="ECO:0000256" key="7">
    <source>
        <dbReference type="ARBA" id="ARBA00022827"/>
    </source>
</evidence>
<evidence type="ECO:0000313" key="14">
    <source>
        <dbReference type="Proteomes" id="UP000245728"/>
    </source>
</evidence>
<proteinExistence type="inferred from homology"/>
<feature type="binding site" evidence="12">
    <location>
        <position position="155"/>
    </location>
    <ligand>
        <name>Mg(2+)</name>
        <dbReference type="ChEBI" id="CHEBI:18420"/>
    </ligand>
</feature>
<dbReference type="Proteomes" id="UP000245728">
    <property type="component" value="Chromosome"/>
</dbReference>
<evidence type="ECO:0000256" key="12">
    <source>
        <dbReference type="PIRSR" id="PIRSR006268-2"/>
    </source>
</evidence>
<dbReference type="InterPro" id="IPR024932">
    <property type="entry name" value="ApbE"/>
</dbReference>
<comment type="similarity">
    <text evidence="1 11">Belongs to the ApbE family.</text>
</comment>
<dbReference type="InterPro" id="IPR003374">
    <property type="entry name" value="ApbE-like_sf"/>
</dbReference>
<comment type="cofactor">
    <cofactor evidence="12">
        <name>Mg(2+)</name>
        <dbReference type="ChEBI" id="CHEBI:18420"/>
    </cofactor>
    <cofactor evidence="12">
        <name>Mn(2+)</name>
        <dbReference type="ChEBI" id="CHEBI:29035"/>
    </cofactor>
    <text evidence="12">Magnesium. Can also use manganese.</text>
</comment>
<feature type="binding site" evidence="12">
    <location>
        <position position="273"/>
    </location>
    <ligand>
        <name>Mg(2+)</name>
        <dbReference type="ChEBI" id="CHEBI:18420"/>
    </ligand>
</feature>
<evidence type="ECO:0000256" key="4">
    <source>
        <dbReference type="ARBA" id="ARBA00022630"/>
    </source>
</evidence>